<evidence type="ECO:0000256" key="2">
    <source>
        <dbReference type="SAM" id="SignalP"/>
    </source>
</evidence>
<feature type="region of interest" description="Disordered" evidence="1">
    <location>
        <begin position="22"/>
        <end position="45"/>
    </location>
</feature>
<name>A0AAQ4DHG0_AMBAM</name>
<evidence type="ECO:0000256" key="1">
    <source>
        <dbReference type="SAM" id="MobiDB-lite"/>
    </source>
</evidence>
<evidence type="ECO:0000313" key="3">
    <source>
        <dbReference type="EMBL" id="KAK8761900.1"/>
    </source>
</evidence>
<dbReference type="EMBL" id="JARKHS020030677">
    <property type="protein sequence ID" value="KAK8761900.1"/>
    <property type="molecule type" value="Genomic_DNA"/>
</dbReference>
<dbReference type="AlphaFoldDB" id="A0AAQ4DHG0"/>
<feature type="signal peptide" evidence="2">
    <location>
        <begin position="1"/>
        <end position="24"/>
    </location>
</feature>
<protein>
    <recommendedName>
        <fullName evidence="5">Secreted protein</fullName>
    </recommendedName>
</protein>
<dbReference type="Proteomes" id="UP001321473">
    <property type="component" value="Unassembled WGS sequence"/>
</dbReference>
<accession>A0AAQ4DHG0</accession>
<sequence length="75" mass="7859">MKTPLCAALLLTLLVLQLASPSAGAPARRTLSADSVAEGGGATRRGRGRYDYVYECAKCDEESTDIGATVYAYDG</sequence>
<evidence type="ECO:0000313" key="4">
    <source>
        <dbReference type="Proteomes" id="UP001321473"/>
    </source>
</evidence>
<comment type="caution">
    <text evidence="3">The sequence shown here is derived from an EMBL/GenBank/DDBJ whole genome shotgun (WGS) entry which is preliminary data.</text>
</comment>
<keyword evidence="4" id="KW-1185">Reference proteome</keyword>
<reference evidence="3 4" key="1">
    <citation type="journal article" date="2023" name="Arcadia Sci">
        <title>De novo assembly of a long-read Amblyomma americanum tick genome.</title>
        <authorList>
            <person name="Chou S."/>
            <person name="Poskanzer K.E."/>
            <person name="Rollins M."/>
            <person name="Thuy-Boun P.S."/>
        </authorList>
    </citation>
    <scope>NUCLEOTIDE SEQUENCE [LARGE SCALE GENOMIC DNA]</scope>
    <source>
        <strain evidence="3">F_SG_1</strain>
        <tissue evidence="3">Salivary glands</tissue>
    </source>
</reference>
<keyword evidence="2" id="KW-0732">Signal</keyword>
<gene>
    <name evidence="3" type="ORF">V5799_026826</name>
</gene>
<feature type="chain" id="PRO_5042970401" description="Secreted protein" evidence="2">
    <location>
        <begin position="25"/>
        <end position="75"/>
    </location>
</feature>
<evidence type="ECO:0008006" key="5">
    <source>
        <dbReference type="Google" id="ProtNLM"/>
    </source>
</evidence>
<organism evidence="3 4">
    <name type="scientific">Amblyomma americanum</name>
    <name type="common">Lone star tick</name>
    <dbReference type="NCBI Taxonomy" id="6943"/>
    <lineage>
        <taxon>Eukaryota</taxon>
        <taxon>Metazoa</taxon>
        <taxon>Ecdysozoa</taxon>
        <taxon>Arthropoda</taxon>
        <taxon>Chelicerata</taxon>
        <taxon>Arachnida</taxon>
        <taxon>Acari</taxon>
        <taxon>Parasitiformes</taxon>
        <taxon>Ixodida</taxon>
        <taxon>Ixodoidea</taxon>
        <taxon>Ixodidae</taxon>
        <taxon>Amblyomminae</taxon>
        <taxon>Amblyomma</taxon>
    </lineage>
</organism>
<proteinExistence type="predicted"/>